<sequence>MSESLPKVVKRGRKLLFGILPEDAQNANKLYCQQELKKILDKKTEQWDFDFRHGVPMPSSSNFQYEAVPNDSVPKFYRSTSVKQQISDVPTTSSSNLEDVDVDSVMDENIEVKEMKDVLRIQKKVERTPKKMRQSQSKMQGFLHVQKQKTIVKKSVAGSSRSSIRHLDKQSLKPDVKVQHGSQCPSQTSRPPS</sequence>
<reference evidence="2" key="1">
    <citation type="submission" date="2022-11" db="UniProtKB">
        <authorList>
            <consortium name="WormBaseParasite"/>
        </authorList>
    </citation>
    <scope>IDENTIFICATION</scope>
</reference>
<protein>
    <submittedName>
        <fullName evidence="2">Cyclin-dependent kinase inhibitor domain-containing protein</fullName>
    </submittedName>
</protein>
<organism evidence="1 2">
    <name type="scientific">Panagrolaimus sp. JU765</name>
    <dbReference type="NCBI Taxonomy" id="591449"/>
    <lineage>
        <taxon>Eukaryota</taxon>
        <taxon>Metazoa</taxon>
        <taxon>Ecdysozoa</taxon>
        <taxon>Nematoda</taxon>
        <taxon>Chromadorea</taxon>
        <taxon>Rhabditida</taxon>
        <taxon>Tylenchina</taxon>
        <taxon>Panagrolaimomorpha</taxon>
        <taxon>Panagrolaimoidea</taxon>
        <taxon>Panagrolaimidae</taxon>
        <taxon>Panagrolaimus</taxon>
    </lineage>
</organism>
<evidence type="ECO:0000313" key="1">
    <source>
        <dbReference type="Proteomes" id="UP000887576"/>
    </source>
</evidence>
<evidence type="ECO:0000313" key="2">
    <source>
        <dbReference type="WBParaSite" id="JU765_v2.g3358.t1"/>
    </source>
</evidence>
<accession>A0AC34R4H3</accession>
<proteinExistence type="predicted"/>
<dbReference type="WBParaSite" id="JU765_v2.g3358.t1">
    <property type="protein sequence ID" value="JU765_v2.g3358.t1"/>
    <property type="gene ID" value="JU765_v2.g3358"/>
</dbReference>
<name>A0AC34R4H3_9BILA</name>
<dbReference type="Proteomes" id="UP000887576">
    <property type="component" value="Unplaced"/>
</dbReference>